<organism evidence="1">
    <name type="scientific">Sesamum radiatum</name>
    <name type="common">Black benniseed</name>
    <dbReference type="NCBI Taxonomy" id="300843"/>
    <lineage>
        <taxon>Eukaryota</taxon>
        <taxon>Viridiplantae</taxon>
        <taxon>Streptophyta</taxon>
        <taxon>Embryophyta</taxon>
        <taxon>Tracheophyta</taxon>
        <taxon>Spermatophyta</taxon>
        <taxon>Magnoliopsida</taxon>
        <taxon>eudicotyledons</taxon>
        <taxon>Gunneridae</taxon>
        <taxon>Pentapetalae</taxon>
        <taxon>asterids</taxon>
        <taxon>lamiids</taxon>
        <taxon>Lamiales</taxon>
        <taxon>Pedaliaceae</taxon>
        <taxon>Sesamum</taxon>
    </lineage>
</organism>
<dbReference type="EMBL" id="JACGWJ010000012">
    <property type="protein sequence ID" value="KAL0385914.1"/>
    <property type="molecule type" value="Genomic_DNA"/>
</dbReference>
<gene>
    <name evidence="1" type="ORF">Sradi_2985700</name>
</gene>
<protein>
    <submittedName>
        <fullName evidence="1">Uncharacterized protein</fullName>
    </submittedName>
</protein>
<comment type="caution">
    <text evidence="1">The sequence shown here is derived from an EMBL/GenBank/DDBJ whole genome shotgun (WGS) entry which is preliminary data.</text>
</comment>
<name>A0AAW2S0H9_SESRA</name>
<accession>A0AAW2S0H9</accession>
<reference evidence="1" key="1">
    <citation type="submission" date="2020-06" db="EMBL/GenBank/DDBJ databases">
        <authorList>
            <person name="Li T."/>
            <person name="Hu X."/>
            <person name="Zhang T."/>
            <person name="Song X."/>
            <person name="Zhang H."/>
            <person name="Dai N."/>
            <person name="Sheng W."/>
            <person name="Hou X."/>
            <person name="Wei L."/>
        </authorList>
    </citation>
    <scope>NUCLEOTIDE SEQUENCE</scope>
    <source>
        <strain evidence="1">G02</strain>
        <tissue evidence="1">Leaf</tissue>
    </source>
</reference>
<sequence length="81" mass="9024">MHDGNGPTLNEHLLGACLGPSRAGSRHLKGMFRVPERYGNWKGRVGLRWPTLGAKAAERFQGTCKVAPRAVRYQGQHLSWK</sequence>
<proteinExistence type="predicted"/>
<evidence type="ECO:0000313" key="1">
    <source>
        <dbReference type="EMBL" id="KAL0385914.1"/>
    </source>
</evidence>
<dbReference type="AlphaFoldDB" id="A0AAW2S0H9"/>
<reference evidence="1" key="2">
    <citation type="journal article" date="2024" name="Plant">
        <title>Genomic evolution and insights into agronomic trait innovations of Sesamum species.</title>
        <authorList>
            <person name="Miao H."/>
            <person name="Wang L."/>
            <person name="Qu L."/>
            <person name="Liu H."/>
            <person name="Sun Y."/>
            <person name="Le M."/>
            <person name="Wang Q."/>
            <person name="Wei S."/>
            <person name="Zheng Y."/>
            <person name="Lin W."/>
            <person name="Duan Y."/>
            <person name="Cao H."/>
            <person name="Xiong S."/>
            <person name="Wang X."/>
            <person name="Wei L."/>
            <person name="Li C."/>
            <person name="Ma Q."/>
            <person name="Ju M."/>
            <person name="Zhao R."/>
            <person name="Li G."/>
            <person name="Mu C."/>
            <person name="Tian Q."/>
            <person name="Mei H."/>
            <person name="Zhang T."/>
            <person name="Gao T."/>
            <person name="Zhang H."/>
        </authorList>
    </citation>
    <scope>NUCLEOTIDE SEQUENCE</scope>
    <source>
        <strain evidence="1">G02</strain>
    </source>
</reference>